<evidence type="ECO:0000313" key="2">
    <source>
        <dbReference type="Proteomes" id="UP000307657"/>
    </source>
</evidence>
<dbReference type="RefSeq" id="WP_136844642.1">
    <property type="nucleotide sequence ID" value="NZ_SUPL01000007.1"/>
</dbReference>
<name>A0A4U0EPA4_9FLAO</name>
<sequence length="237" mass="28155">MKKPLLVLVIFIFQVSTVLSQMSSLEKDLLVWFDNKNNLTGTSLINGIEVTETILAYKDSHKYYKSPYFVSGTLHYQNQEYYNVLMMYDIFEDNIIVKFNEGKRSSIIQLLSNEVKSFSLHDTQFERLQFNDKSGFFELIETFNSFKLYKEHSKYTVTKTNTGKSVRHEFVKANEDFIIKYNDMYAVIDTKRDLYNMFPNIESEIKSLFNKDKKMQLAWRNKEMKYVFKQIENLLAN</sequence>
<comment type="caution">
    <text evidence="1">The sequence shown here is derived from an EMBL/GenBank/DDBJ whole genome shotgun (WGS) entry which is preliminary data.</text>
</comment>
<evidence type="ECO:0000313" key="1">
    <source>
        <dbReference type="EMBL" id="TJY33463.1"/>
    </source>
</evidence>
<accession>A0A4U0EPA4</accession>
<dbReference type="OrthoDB" id="1187639at2"/>
<dbReference type="AlphaFoldDB" id="A0A4U0EPA4"/>
<dbReference type="EMBL" id="SUPL01000007">
    <property type="protein sequence ID" value="TJY33463.1"/>
    <property type="molecule type" value="Genomic_DNA"/>
</dbReference>
<keyword evidence="2" id="KW-1185">Reference proteome</keyword>
<dbReference type="Proteomes" id="UP000307657">
    <property type="component" value="Unassembled WGS sequence"/>
</dbReference>
<reference evidence="1 2" key="1">
    <citation type="submission" date="2019-04" db="EMBL/GenBank/DDBJ databases">
        <title>Lacinutrix sp. nov., isolated from marine water.</title>
        <authorList>
            <person name="Kim W."/>
        </authorList>
    </citation>
    <scope>NUCLEOTIDE SEQUENCE [LARGE SCALE GENOMIC DNA]</scope>
    <source>
        <strain evidence="1 2">CAU 1491</strain>
    </source>
</reference>
<proteinExistence type="predicted"/>
<protein>
    <submittedName>
        <fullName evidence="1">Uncharacterized protein</fullName>
    </submittedName>
</protein>
<organism evidence="1 2">
    <name type="scientific">Pontimicrobium aquaticum</name>
    <dbReference type="NCBI Taxonomy" id="2565367"/>
    <lineage>
        <taxon>Bacteria</taxon>
        <taxon>Pseudomonadati</taxon>
        <taxon>Bacteroidota</taxon>
        <taxon>Flavobacteriia</taxon>
        <taxon>Flavobacteriales</taxon>
        <taxon>Flavobacteriaceae</taxon>
        <taxon>Pontimicrobium</taxon>
    </lineage>
</organism>
<gene>
    <name evidence="1" type="ORF">E5167_13265</name>
</gene>